<sequence length="246" mass="24421">MKRDVKLENPRLERRRWATPALGLLLAAAAVGCGGGNDTAALDSWAKKVCDSVQAPIGQSQTALADTAKVVPGEAPPELQQRLATDLGVLAATDQQLADAISKAGAPKTEGGATVQQGAVDELKKASQGYLEVQQKLTALPNTEQAKFADGLRSIGDQIQRLAQQSTAALTKVQSGELGTALAKQPGCKAAPKTSPSASGGAATDPAAPGTPPAATPPAASSAAPTPPVATPAGAGNASPTPSAGG</sequence>
<dbReference type="AlphaFoldDB" id="A0AB33JWC2"/>
<name>A0AB33JWC2_9ACTN</name>
<reference evidence="2" key="1">
    <citation type="submission" date="2024-07" db="EMBL/GenBank/DDBJ databases">
        <title>Complete genome sequences of cellulolytic bacteria, Kitasatospora sp. CMC57 and Streptomyces sp. CMC78, isolated from Japanese agricultural soil.</title>
        <authorList>
            <person name="Hashimoto T."/>
            <person name="Ito M."/>
            <person name="Iwamoto M."/>
            <person name="Fukahori D."/>
            <person name="Shoda T."/>
            <person name="Sakoda M."/>
            <person name="Morohoshi T."/>
            <person name="Mitsuboshi M."/>
            <person name="Nishizawa T."/>
        </authorList>
    </citation>
    <scope>NUCLEOTIDE SEQUENCE</scope>
    <source>
        <strain evidence="2">CMC57</strain>
    </source>
</reference>
<protein>
    <recommendedName>
        <fullName evidence="3">Small secreted protein</fullName>
    </recommendedName>
</protein>
<dbReference type="RefSeq" id="WP_407989550.1">
    <property type="nucleotide sequence ID" value="NZ_AP035881.2"/>
</dbReference>
<evidence type="ECO:0000256" key="1">
    <source>
        <dbReference type="SAM" id="MobiDB-lite"/>
    </source>
</evidence>
<proteinExistence type="predicted"/>
<feature type="compositionally biased region" description="Low complexity" evidence="1">
    <location>
        <begin position="190"/>
        <end position="208"/>
    </location>
</feature>
<dbReference type="EMBL" id="AP035881">
    <property type="protein sequence ID" value="BFP47173.1"/>
    <property type="molecule type" value="Genomic_DNA"/>
</dbReference>
<evidence type="ECO:0008006" key="3">
    <source>
        <dbReference type="Google" id="ProtNLM"/>
    </source>
</evidence>
<organism evidence="2">
    <name type="scientific">Kitasatospora sp. CMC57</name>
    <dbReference type="NCBI Taxonomy" id="3231513"/>
    <lineage>
        <taxon>Bacteria</taxon>
        <taxon>Bacillati</taxon>
        <taxon>Actinomycetota</taxon>
        <taxon>Actinomycetes</taxon>
        <taxon>Kitasatosporales</taxon>
        <taxon>Streptomycetaceae</taxon>
        <taxon>Kitasatospora</taxon>
    </lineage>
</organism>
<feature type="region of interest" description="Disordered" evidence="1">
    <location>
        <begin position="182"/>
        <end position="246"/>
    </location>
</feature>
<gene>
    <name evidence="2" type="ORF">KCMC57_35410</name>
</gene>
<evidence type="ECO:0000313" key="2">
    <source>
        <dbReference type="EMBL" id="BFP47173.1"/>
    </source>
</evidence>
<accession>A0AB33JWC2</accession>
<dbReference type="PROSITE" id="PS51257">
    <property type="entry name" value="PROKAR_LIPOPROTEIN"/>
    <property type="match status" value="1"/>
</dbReference>